<gene>
    <name evidence="1" type="ORF">XD57_1301</name>
</gene>
<dbReference type="InterPro" id="IPR032466">
    <property type="entry name" value="Metal_Hydrolase"/>
</dbReference>
<protein>
    <submittedName>
        <fullName evidence="1">Uronate isomerase</fullName>
    </submittedName>
</protein>
<dbReference type="InterPro" id="IPR003766">
    <property type="entry name" value="Uronate_isomerase"/>
</dbReference>
<dbReference type="GO" id="GO:0006064">
    <property type="term" value="P:glucuronate catabolic process"/>
    <property type="evidence" value="ECO:0007669"/>
    <property type="project" value="InterPro"/>
</dbReference>
<evidence type="ECO:0000313" key="1">
    <source>
        <dbReference type="EMBL" id="KUK22595.1"/>
    </source>
</evidence>
<evidence type="ECO:0000313" key="2">
    <source>
        <dbReference type="Proteomes" id="UP000058636"/>
    </source>
</evidence>
<dbReference type="Pfam" id="PF02614">
    <property type="entry name" value="UxaC"/>
    <property type="match status" value="1"/>
</dbReference>
<dbReference type="EMBL" id="LGFG01000125">
    <property type="protein sequence ID" value="KUK22595.1"/>
    <property type="molecule type" value="Genomic_DNA"/>
</dbReference>
<feature type="non-terminal residue" evidence="1">
    <location>
        <position position="33"/>
    </location>
</feature>
<dbReference type="UniPathway" id="UPA00246"/>
<dbReference type="GO" id="GO:0008880">
    <property type="term" value="F:glucuronate isomerase activity"/>
    <property type="evidence" value="ECO:0007669"/>
    <property type="project" value="InterPro"/>
</dbReference>
<dbReference type="Gene3D" id="3.20.20.140">
    <property type="entry name" value="Metal-dependent hydrolases"/>
    <property type="match status" value="1"/>
</dbReference>
<accession>A0A101EPU5</accession>
<organism evidence="1 2">
    <name type="scientific">Thermotoga petrophila</name>
    <dbReference type="NCBI Taxonomy" id="93929"/>
    <lineage>
        <taxon>Bacteria</taxon>
        <taxon>Thermotogati</taxon>
        <taxon>Thermotogota</taxon>
        <taxon>Thermotogae</taxon>
        <taxon>Thermotogales</taxon>
        <taxon>Thermotogaceae</taxon>
        <taxon>Thermotoga</taxon>
    </lineage>
</organism>
<dbReference type="AlphaFoldDB" id="A0A101EPU5"/>
<dbReference type="PATRIC" id="fig|93930.3.peg.344"/>
<dbReference type="Proteomes" id="UP000058636">
    <property type="component" value="Unassembled WGS sequence"/>
</dbReference>
<comment type="caution">
    <text evidence="1">The sequence shown here is derived from an EMBL/GenBank/DDBJ whole genome shotgun (WGS) entry which is preliminary data.</text>
</comment>
<reference evidence="1 2" key="1">
    <citation type="journal article" date="2015" name="MBio">
        <title>Genome-Resolved Metagenomic Analysis Reveals Roles for Candidate Phyla and Other Microbial Community Members in Biogeochemical Transformations in Oil Reservoirs.</title>
        <authorList>
            <person name="Hu P."/>
            <person name="Tom L."/>
            <person name="Singh A."/>
            <person name="Thomas B.C."/>
            <person name="Baker B.J."/>
            <person name="Piceno Y.M."/>
            <person name="Andersen G.L."/>
            <person name="Banfield J.F."/>
        </authorList>
    </citation>
    <scope>NUCLEOTIDE SEQUENCE [LARGE SCALE GENOMIC DNA]</scope>
    <source>
        <strain evidence="1">46_26</strain>
    </source>
</reference>
<proteinExistence type="predicted"/>
<name>A0A101EPU5_9THEM</name>
<sequence>MFLGEDYLLTNRAAVRLFNEVKDLPIVDPHNHL</sequence>
<dbReference type="SUPFAM" id="SSF51556">
    <property type="entry name" value="Metallo-dependent hydrolases"/>
    <property type="match status" value="1"/>
</dbReference>
<keyword evidence="1" id="KW-0413">Isomerase</keyword>